<reference evidence="7 8" key="1">
    <citation type="journal article" date="2011" name="Proc. Natl. Acad. Sci. U.S.A.">
        <title>Niche of harmful alga Aureococcus anophagefferens revealed through ecogenomics.</title>
        <authorList>
            <person name="Gobler C.J."/>
            <person name="Berry D.L."/>
            <person name="Dyhrman S.T."/>
            <person name="Wilhelm S.W."/>
            <person name="Salamov A."/>
            <person name="Lobanov A.V."/>
            <person name="Zhang Y."/>
            <person name="Collier J.L."/>
            <person name="Wurch L.L."/>
            <person name="Kustka A.B."/>
            <person name="Dill B.D."/>
            <person name="Shah M."/>
            <person name="VerBerkmoes N.C."/>
            <person name="Kuo A."/>
            <person name="Terry A."/>
            <person name="Pangilinan J."/>
            <person name="Lindquist E.A."/>
            <person name="Lucas S."/>
            <person name="Paulsen I.T."/>
            <person name="Hattenrath-Lehmann T.K."/>
            <person name="Talmage S.C."/>
            <person name="Walker E.A."/>
            <person name="Koch F."/>
            <person name="Burson A.M."/>
            <person name="Marcoval M.A."/>
            <person name="Tang Y.Z."/>
            <person name="Lecleir G.R."/>
            <person name="Coyne K.J."/>
            <person name="Berg G.M."/>
            <person name="Bertrand E.M."/>
            <person name="Saito M.A."/>
            <person name="Gladyshev V.N."/>
            <person name="Grigoriev I.V."/>
        </authorList>
    </citation>
    <scope>NUCLEOTIDE SEQUENCE [LARGE SCALE GENOMIC DNA]</scope>
    <source>
        <strain evidence="8">CCMP 1984</strain>
    </source>
</reference>
<dbReference type="InterPro" id="IPR002872">
    <property type="entry name" value="Proline_DH_dom"/>
</dbReference>
<evidence type="ECO:0000256" key="3">
    <source>
        <dbReference type="ARBA" id="ARBA00023002"/>
    </source>
</evidence>
<dbReference type="PANTHER" id="PTHR13914:SF0">
    <property type="entry name" value="PROLINE DEHYDROGENASE 1, MITOCHONDRIAL"/>
    <property type="match status" value="1"/>
</dbReference>
<dbReference type="GO" id="GO:0010133">
    <property type="term" value="P:L-proline catabolic process to L-glutamate"/>
    <property type="evidence" value="ECO:0007669"/>
    <property type="project" value="TreeGrafter"/>
</dbReference>
<dbReference type="GO" id="GO:0071949">
    <property type="term" value="F:FAD binding"/>
    <property type="evidence" value="ECO:0007669"/>
    <property type="project" value="TreeGrafter"/>
</dbReference>
<dbReference type="EC" id="1.5.5.2" evidence="2 5"/>
<keyword evidence="8" id="KW-1185">Reference proteome</keyword>
<evidence type="ECO:0000256" key="4">
    <source>
        <dbReference type="ARBA" id="ARBA00023062"/>
    </source>
</evidence>
<dbReference type="OrthoDB" id="5464at2759"/>
<protein>
    <recommendedName>
        <fullName evidence="2 5">Proline dehydrogenase</fullName>
        <ecNumber evidence="2 5">1.5.5.2</ecNumber>
    </recommendedName>
</protein>
<dbReference type="PANTHER" id="PTHR13914">
    <property type="entry name" value="PROLINE OXIDASE"/>
    <property type="match status" value="1"/>
</dbReference>
<accession>F0Y8V0</accession>
<keyword evidence="5" id="KW-0285">Flavoprotein</keyword>
<dbReference type="InterPro" id="IPR015659">
    <property type="entry name" value="Proline_oxidase"/>
</dbReference>
<dbReference type="Proteomes" id="UP000002729">
    <property type="component" value="Unassembled WGS sequence"/>
</dbReference>
<dbReference type="InParanoid" id="F0Y8V0"/>
<dbReference type="AlphaFoldDB" id="F0Y8V0"/>
<dbReference type="InterPro" id="IPR029041">
    <property type="entry name" value="FAD-linked_oxidoreductase-like"/>
</dbReference>
<evidence type="ECO:0000259" key="6">
    <source>
        <dbReference type="Pfam" id="PF01619"/>
    </source>
</evidence>
<evidence type="ECO:0000256" key="2">
    <source>
        <dbReference type="ARBA" id="ARBA00012695"/>
    </source>
</evidence>
<proteinExistence type="inferred from homology"/>
<evidence type="ECO:0000256" key="1">
    <source>
        <dbReference type="ARBA" id="ARBA00005869"/>
    </source>
</evidence>
<dbReference type="RefSeq" id="XP_009036656.1">
    <property type="nucleotide sequence ID" value="XM_009038408.1"/>
</dbReference>
<dbReference type="OMA" id="GPLKKYH"/>
<evidence type="ECO:0000313" key="7">
    <source>
        <dbReference type="EMBL" id="EGB08665.1"/>
    </source>
</evidence>
<gene>
    <name evidence="7" type="primary">PRD1</name>
    <name evidence="7" type="ORF">AURANDRAFT_25925</name>
</gene>
<name>F0Y8V0_AURAN</name>
<keyword evidence="4 5" id="KW-0642">Proline metabolism</keyword>
<dbReference type="GO" id="GO:0005739">
    <property type="term" value="C:mitochondrion"/>
    <property type="evidence" value="ECO:0007669"/>
    <property type="project" value="TreeGrafter"/>
</dbReference>
<dbReference type="eggNOG" id="KOG0186">
    <property type="taxonomic scope" value="Eukaryota"/>
</dbReference>
<sequence>MHSRRAVSLLRRAGPSVVRPASTLPLPGDGAGGRLRFDDARLAFDGVPTADLVRALCVFQACGVGPLVAHGERLLAAARRVLGDRAVAAVVRPTFFAHFVAGEDEAEVRGAVEGLRSRGVGAILDYAAEADVEDAAPGAAPPPSSRVYDYAGEAACDAARDIFAGAIEAVARVAPEDGFAAIKVTALGQPELLERWSSGLVETARLFGGERLPTSDRGAFEAAWFGLFTESAASRAAAAETFNALEAARARAPGAAVRVADVISVKRMRELSALCREAGPFAAAALTEEEGALADAMLDRLDGLAALAAARGVRVMVDAEHTYFQPAIDHICLELMRKYNRGGGAVVHNTYQCYLTATAAKLERHAALANREGWHFGAKLVRGAYLHLERARAARLGYADPVHATIEDTHACFDAAVAFALARPDVRSGRSAANVLVASHNRASVERALDVMANEGLDARTSKVYFGQLLGMADHLTFTLGAHGYRAYKYVPYGSLYEVMPYLLRRAHENGDLLSSNVAGERALLVGELARRARAALGV</sequence>
<keyword evidence="5" id="KW-0274">FAD</keyword>
<dbReference type="Pfam" id="PF01619">
    <property type="entry name" value="Pro_dh"/>
    <property type="match status" value="1"/>
</dbReference>
<feature type="domain" description="Proline dehydrogenase" evidence="6">
    <location>
        <begin position="227"/>
        <end position="513"/>
    </location>
</feature>
<comment type="similarity">
    <text evidence="1 5">Belongs to the proline oxidase family.</text>
</comment>
<evidence type="ECO:0000313" key="8">
    <source>
        <dbReference type="Proteomes" id="UP000002729"/>
    </source>
</evidence>
<dbReference type="GO" id="GO:0004657">
    <property type="term" value="F:proline dehydrogenase activity"/>
    <property type="evidence" value="ECO:0007669"/>
    <property type="project" value="UniProtKB-EC"/>
</dbReference>
<comment type="catalytic activity">
    <reaction evidence="5">
        <text>L-proline + a quinone = (S)-1-pyrroline-5-carboxylate + a quinol + H(+)</text>
        <dbReference type="Rhea" id="RHEA:23784"/>
        <dbReference type="ChEBI" id="CHEBI:15378"/>
        <dbReference type="ChEBI" id="CHEBI:17388"/>
        <dbReference type="ChEBI" id="CHEBI:24646"/>
        <dbReference type="ChEBI" id="CHEBI:60039"/>
        <dbReference type="ChEBI" id="CHEBI:132124"/>
        <dbReference type="EC" id="1.5.5.2"/>
    </reaction>
</comment>
<dbReference type="Gene3D" id="3.20.20.220">
    <property type="match status" value="2"/>
</dbReference>
<comment type="cofactor">
    <cofactor evidence="5">
        <name>FAD</name>
        <dbReference type="ChEBI" id="CHEBI:57692"/>
    </cofactor>
</comment>
<dbReference type="KEGG" id="aaf:AURANDRAFT_25925"/>
<organism evidence="8">
    <name type="scientific">Aureococcus anophagefferens</name>
    <name type="common">Harmful bloom alga</name>
    <dbReference type="NCBI Taxonomy" id="44056"/>
    <lineage>
        <taxon>Eukaryota</taxon>
        <taxon>Sar</taxon>
        <taxon>Stramenopiles</taxon>
        <taxon>Ochrophyta</taxon>
        <taxon>Pelagophyceae</taxon>
        <taxon>Pelagomonadales</taxon>
        <taxon>Pelagomonadaceae</taxon>
        <taxon>Aureococcus</taxon>
    </lineage>
</organism>
<comment type="function">
    <text evidence="5">Converts proline to delta-1-pyrroline-5-carboxylate.</text>
</comment>
<dbReference type="GeneID" id="20220126"/>
<dbReference type="SUPFAM" id="SSF51730">
    <property type="entry name" value="FAD-linked oxidoreductase"/>
    <property type="match status" value="1"/>
</dbReference>
<dbReference type="EMBL" id="GL833127">
    <property type="protein sequence ID" value="EGB08665.1"/>
    <property type="molecule type" value="Genomic_DNA"/>
</dbReference>
<keyword evidence="3 5" id="KW-0560">Oxidoreductase</keyword>
<evidence type="ECO:0000256" key="5">
    <source>
        <dbReference type="RuleBase" id="RU364054"/>
    </source>
</evidence>